<accession>A0A8J5MF52</accession>
<dbReference type="EMBL" id="JAENGY010000786">
    <property type="protein sequence ID" value="KAG6956644.1"/>
    <property type="molecule type" value="Genomic_DNA"/>
</dbReference>
<reference evidence="1" key="1">
    <citation type="submission" date="2021-01" db="EMBL/GenBank/DDBJ databases">
        <title>Phytophthora aleatoria, a newly-described species from Pinus radiata is distinct from Phytophthora cactorum isolates based on comparative genomics.</title>
        <authorList>
            <person name="Mcdougal R."/>
            <person name="Panda P."/>
            <person name="Williams N."/>
            <person name="Studholme D.J."/>
        </authorList>
    </citation>
    <scope>NUCLEOTIDE SEQUENCE</scope>
    <source>
        <strain evidence="1">NZFS 4037</strain>
    </source>
</reference>
<comment type="caution">
    <text evidence="1">The sequence shown here is derived from an EMBL/GenBank/DDBJ whole genome shotgun (WGS) entry which is preliminary data.</text>
</comment>
<proteinExistence type="predicted"/>
<dbReference type="Proteomes" id="UP000709295">
    <property type="component" value="Unassembled WGS sequence"/>
</dbReference>
<dbReference type="AlphaFoldDB" id="A0A8J5MF52"/>
<name>A0A8J5MF52_9STRA</name>
<protein>
    <submittedName>
        <fullName evidence="1">Uncharacterized protein</fullName>
    </submittedName>
</protein>
<evidence type="ECO:0000313" key="1">
    <source>
        <dbReference type="EMBL" id="KAG6956644.1"/>
    </source>
</evidence>
<evidence type="ECO:0000313" key="2">
    <source>
        <dbReference type="Proteomes" id="UP000709295"/>
    </source>
</evidence>
<gene>
    <name evidence="1" type="ORF">JG688_00011326</name>
</gene>
<sequence length="78" mass="9103">MMMAIFKAQLHEVITCPCGSSTKRWNYAHHCQTNRHKAWTSSMPNSDNGHQWKSKTLSEITKVKGVQDWMNPTWLSRQ</sequence>
<organism evidence="1 2">
    <name type="scientific">Phytophthora aleatoria</name>
    <dbReference type="NCBI Taxonomy" id="2496075"/>
    <lineage>
        <taxon>Eukaryota</taxon>
        <taxon>Sar</taxon>
        <taxon>Stramenopiles</taxon>
        <taxon>Oomycota</taxon>
        <taxon>Peronosporomycetes</taxon>
        <taxon>Peronosporales</taxon>
        <taxon>Peronosporaceae</taxon>
        <taxon>Phytophthora</taxon>
    </lineage>
</organism>
<keyword evidence="2" id="KW-1185">Reference proteome</keyword>